<name>A0ABV9NEM2_9PROT</name>
<evidence type="ECO:0000313" key="1">
    <source>
        <dbReference type="EMBL" id="MFC4725934.1"/>
    </source>
</evidence>
<keyword evidence="2" id="KW-1185">Reference proteome</keyword>
<gene>
    <name evidence="1" type="ORF">ACFPB0_11585</name>
</gene>
<reference evidence="2" key="1">
    <citation type="journal article" date="2019" name="Int. J. Syst. Evol. Microbiol.">
        <title>The Global Catalogue of Microorganisms (GCM) 10K type strain sequencing project: providing services to taxonomists for standard genome sequencing and annotation.</title>
        <authorList>
            <consortium name="The Broad Institute Genomics Platform"/>
            <consortium name="The Broad Institute Genome Sequencing Center for Infectious Disease"/>
            <person name="Wu L."/>
            <person name="Ma J."/>
        </authorList>
    </citation>
    <scope>NUCLEOTIDE SEQUENCE [LARGE SCALE GENOMIC DNA]</scope>
    <source>
        <strain evidence="2">CCUG 62981</strain>
    </source>
</reference>
<comment type="caution">
    <text evidence="1">The sequence shown here is derived from an EMBL/GenBank/DDBJ whole genome shotgun (WGS) entry which is preliminary data.</text>
</comment>
<dbReference type="EMBL" id="JBHSGQ010000006">
    <property type="protein sequence ID" value="MFC4725934.1"/>
    <property type="molecule type" value="Genomic_DNA"/>
</dbReference>
<proteinExistence type="predicted"/>
<dbReference type="Proteomes" id="UP001596024">
    <property type="component" value="Unassembled WGS sequence"/>
</dbReference>
<evidence type="ECO:0000313" key="2">
    <source>
        <dbReference type="Proteomes" id="UP001596024"/>
    </source>
</evidence>
<sequence length="151" mass="16371">MAGVARPAETQELADAPARVDSRKLMAKRCVEVSSMAMRTGLFALMFASAIVGCGQDIYITNVERHYTEHGSPRNVSIALLEGHFMKGEFGNYLCDTPRCRFMIAIQADIPSSCIDRVDGQHVGVSGRISRGALTDIDSIHLPDNSVACVL</sequence>
<dbReference type="RefSeq" id="WP_371393029.1">
    <property type="nucleotide sequence ID" value="NZ_CP163421.1"/>
</dbReference>
<protein>
    <recommendedName>
        <fullName evidence="3">Lipoprotein</fullName>
    </recommendedName>
</protein>
<accession>A0ABV9NEM2</accession>
<evidence type="ECO:0008006" key="3">
    <source>
        <dbReference type="Google" id="ProtNLM"/>
    </source>
</evidence>
<organism evidence="1 2">
    <name type="scientific">Glycocaulis abyssi</name>
    <dbReference type="NCBI Taxonomy" id="1433403"/>
    <lineage>
        <taxon>Bacteria</taxon>
        <taxon>Pseudomonadati</taxon>
        <taxon>Pseudomonadota</taxon>
        <taxon>Alphaproteobacteria</taxon>
        <taxon>Maricaulales</taxon>
        <taxon>Maricaulaceae</taxon>
        <taxon>Glycocaulis</taxon>
    </lineage>
</organism>